<dbReference type="EMBL" id="NSLI01000002">
    <property type="protein sequence ID" value="PAX09100.1"/>
    <property type="molecule type" value="Genomic_DNA"/>
</dbReference>
<keyword evidence="2" id="KW-1185">Reference proteome</keyword>
<evidence type="ECO:0000313" key="1">
    <source>
        <dbReference type="EMBL" id="PAX09100.1"/>
    </source>
</evidence>
<reference evidence="2" key="1">
    <citation type="submission" date="2017-09" db="EMBL/GenBank/DDBJ databases">
        <authorList>
            <person name="Feng G."/>
            <person name="Zhu H."/>
        </authorList>
    </citation>
    <scope>NUCLEOTIDE SEQUENCE [LARGE SCALE GENOMIC DNA]</scope>
    <source>
        <strain evidence="2">1PNM-20</strain>
    </source>
</reference>
<protein>
    <submittedName>
        <fullName evidence="1">Uncharacterized protein</fullName>
    </submittedName>
</protein>
<dbReference type="AlphaFoldDB" id="A0A2A2SIW5"/>
<dbReference type="RefSeq" id="WP_095997598.1">
    <property type="nucleotide sequence ID" value="NZ_NSLI01000002.1"/>
</dbReference>
<evidence type="ECO:0000313" key="2">
    <source>
        <dbReference type="Proteomes" id="UP000218151"/>
    </source>
</evidence>
<accession>A0A2A2SIW5</accession>
<name>A0A2A2SIW5_9SPHN</name>
<comment type="caution">
    <text evidence="1">The sequence shown here is derived from an EMBL/GenBank/DDBJ whole genome shotgun (WGS) entry which is preliminary data.</text>
</comment>
<sequence>MQTRIGAIWDEPVRVDCAQRSWLRDRVTANALRELDRFLNLLIDVAAEHAGLRTWGGRRRTPNKLSALQSALGSPRLHHEALRSIGRVRDCLFHCGGLVRRPDHRQSDVLTLMWRAGSTRRRATLAIGDRIDLTAADVLAICELYRRIAAELVTHSASVEAA</sequence>
<dbReference type="Proteomes" id="UP000218151">
    <property type="component" value="Unassembled WGS sequence"/>
</dbReference>
<proteinExistence type="predicted"/>
<gene>
    <name evidence="1" type="ORF">CKY28_07195</name>
</gene>
<organism evidence="1 2">
    <name type="scientific">Sphingomonas lenta</name>
    <dbReference type="NCBI Taxonomy" id="1141887"/>
    <lineage>
        <taxon>Bacteria</taxon>
        <taxon>Pseudomonadati</taxon>
        <taxon>Pseudomonadota</taxon>
        <taxon>Alphaproteobacteria</taxon>
        <taxon>Sphingomonadales</taxon>
        <taxon>Sphingomonadaceae</taxon>
        <taxon>Sphingomonas</taxon>
    </lineage>
</organism>
<dbReference type="OrthoDB" id="7471908at2"/>